<reference evidence="1" key="1">
    <citation type="submission" date="2020-11" db="EMBL/GenBank/DDBJ databases">
        <authorList>
            <consortium name="DOE Joint Genome Institute"/>
            <person name="Ahrendt S."/>
            <person name="Riley R."/>
            <person name="Andreopoulos W."/>
            <person name="Labutti K."/>
            <person name="Pangilinan J."/>
            <person name="Ruiz-Duenas F.J."/>
            <person name="Barrasa J.M."/>
            <person name="Sanchez-Garcia M."/>
            <person name="Camarero S."/>
            <person name="Miyauchi S."/>
            <person name="Serrano A."/>
            <person name="Linde D."/>
            <person name="Babiker R."/>
            <person name="Drula E."/>
            <person name="Ayuso-Fernandez I."/>
            <person name="Pacheco R."/>
            <person name="Padilla G."/>
            <person name="Ferreira P."/>
            <person name="Barriuso J."/>
            <person name="Kellner H."/>
            <person name="Castanera R."/>
            <person name="Alfaro M."/>
            <person name="Ramirez L."/>
            <person name="Pisabarro A.G."/>
            <person name="Kuo A."/>
            <person name="Tritt A."/>
            <person name="Lipzen A."/>
            <person name="He G."/>
            <person name="Yan M."/>
            <person name="Ng V."/>
            <person name="Cullen D."/>
            <person name="Martin F."/>
            <person name="Rosso M.-N."/>
            <person name="Henrissat B."/>
            <person name="Hibbett D."/>
            <person name="Martinez A.T."/>
            <person name="Grigoriev I.V."/>
        </authorList>
    </citation>
    <scope>NUCLEOTIDE SEQUENCE</scope>
    <source>
        <strain evidence="1">CBS 247.69</strain>
    </source>
</reference>
<name>A0A9P6CJ04_9AGAR</name>
<organism evidence="1 2">
    <name type="scientific">Collybia nuda</name>
    <dbReference type="NCBI Taxonomy" id="64659"/>
    <lineage>
        <taxon>Eukaryota</taxon>
        <taxon>Fungi</taxon>
        <taxon>Dikarya</taxon>
        <taxon>Basidiomycota</taxon>
        <taxon>Agaricomycotina</taxon>
        <taxon>Agaricomycetes</taxon>
        <taxon>Agaricomycetidae</taxon>
        <taxon>Agaricales</taxon>
        <taxon>Tricholomatineae</taxon>
        <taxon>Clitocybaceae</taxon>
        <taxon>Collybia</taxon>
    </lineage>
</organism>
<evidence type="ECO:0000313" key="1">
    <source>
        <dbReference type="EMBL" id="KAF9462353.1"/>
    </source>
</evidence>
<protein>
    <submittedName>
        <fullName evidence="1">Uncharacterized protein</fullName>
    </submittedName>
</protein>
<accession>A0A9P6CJ04</accession>
<sequence length="209" mass="23101">MGMGMVNAIPQLAVQHIPGIIVCCYRTGLIIVTSHVPYILLKQCQVMFQRSYYPMDTVLGPPGQYFIIPSGPMVARTTTGQILAALDSGLAASNAPTILTHSKYGVEPVLVPNDHVYWTSLAVIAHTLFDFTWSMPADLAPCSQECFLPTIEIPNLISSRAVNSVGHQHLVLTLYMVYIPKKKQMLYHLGPKLTQMLATKLISLNWEYG</sequence>
<dbReference type="AlphaFoldDB" id="A0A9P6CJ04"/>
<keyword evidence="2" id="KW-1185">Reference proteome</keyword>
<dbReference type="EMBL" id="MU150273">
    <property type="protein sequence ID" value="KAF9462353.1"/>
    <property type="molecule type" value="Genomic_DNA"/>
</dbReference>
<gene>
    <name evidence="1" type="ORF">BDZ94DRAFT_1367615</name>
</gene>
<proteinExistence type="predicted"/>
<dbReference type="Proteomes" id="UP000807353">
    <property type="component" value="Unassembled WGS sequence"/>
</dbReference>
<comment type="caution">
    <text evidence="1">The sequence shown here is derived from an EMBL/GenBank/DDBJ whole genome shotgun (WGS) entry which is preliminary data.</text>
</comment>
<evidence type="ECO:0000313" key="2">
    <source>
        <dbReference type="Proteomes" id="UP000807353"/>
    </source>
</evidence>